<feature type="non-terminal residue" evidence="2">
    <location>
        <position position="170"/>
    </location>
</feature>
<protein>
    <recommendedName>
        <fullName evidence="1">POTRA domain-containing protein</fullName>
    </recommendedName>
</protein>
<sequence>VTKFQFRKRPFTGLFLLYLLFLSSVLSQDFRPVISSVEFSGNDKTRNYIIEREIQHPVDINLDSSLAKEDLYRLENLGLFSEITWQAIPLENGTAILEYRIIESMQRTPPVPVPIYEEDTGWSLGGAWVINNFRGRNQMLVLGGMVGGQNTYGINFLDPWMFSNHVSVYT</sequence>
<gene>
    <name evidence="2" type="ORF">METZ01_LOCUS462683</name>
</gene>
<dbReference type="Pfam" id="PF07244">
    <property type="entry name" value="POTRA"/>
    <property type="match status" value="1"/>
</dbReference>
<dbReference type="Gene3D" id="3.10.20.310">
    <property type="entry name" value="membrane protein fhac"/>
    <property type="match status" value="1"/>
</dbReference>
<feature type="non-terminal residue" evidence="2">
    <location>
        <position position="1"/>
    </location>
</feature>
<accession>A0A383AQK1</accession>
<name>A0A383AQK1_9ZZZZ</name>
<evidence type="ECO:0000313" key="2">
    <source>
        <dbReference type="EMBL" id="SVE09829.1"/>
    </source>
</evidence>
<dbReference type="AlphaFoldDB" id="A0A383AQK1"/>
<dbReference type="EMBL" id="UINC01193971">
    <property type="protein sequence ID" value="SVE09829.1"/>
    <property type="molecule type" value="Genomic_DNA"/>
</dbReference>
<proteinExistence type="predicted"/>
<dbReference type="GO" id="GO:0019867">
    <property type="term" value="C:outer membrane"/>
    <property type="evidence" value="ECO:0007669"/>
    <property type="project" value="InterPro"/>
</dbReference>
<reference evidence="2" key="1">
    <citation type="submission" date="2018-05" db="EMBL/GenBank/DDBJ databases">
        <authorList>
            <person name="Lanie J.A."/>
            <person name="Ng W.-L."/>
            <person name="Kazmierczak K.M."/>
            <person name="Andrzejewski T.M."/>
            <person name="Davidsen T.M."/>
            <person name="Wayne K.J."/>
            <person name="Tettelin H."/>
            <person name="Glass J.I."/>
            <person name="Rusch D."/>
            <person name="Podicherti R."/>
            <person name="Tsui H.-C.T."/>
            <person name="Winkler M.E."/>
        </authorList>
    </citation>
    <scope>NUCLEOTIDE SEQUENCE</scope>
</reference>
<organism evidence="2">
    <name type="scientific">marine metagenome</name>
    <dbReference type="NCBI Taxonomy" id="408172"/>
    <lineage>
        <taxon>unclassified sequences</taxon>
        <taxon>metagenomes</taxon>
        <taxon>ecological metagenomes</taxon>
    </lineage>
</organism>
<feature type="domain" description="POTRA" evidence="1">
    <location>
        <begin position="32"/>
        <end position="103"/>
    </location>
</feature>
<dbReference type="InterPro" id="IPR010827">
    <property type="entry name" value="BamA/TamA_POTRA"/>
</dbReference>
<evidence type="ECO:0000259" key="1">
    <source>
        <dbReference type="Pfam" id="PF07244"/>
    </source>
</evidence>